<name>A0AAV7NJC7_PLEWA</name>
<dbReference type="AlphaFoldDB" id="A0AAV7NJC7"/>
<comment type="caution">
    <text evidence="2">The sequence shown here is derived from an EMBL/GenBank/DDBJ whole genome shotgun (WGS) entry which is preliminary data.</text>
</comment>
<organism evidence="2 3">
    <name type="scientific">Pleurodeles waltl</name>
    <name type="common">Iberian ribbed newt</name>
    <dbReference type="NCBI Taxonomy" id="8319"/>
    <lineage>
        <taxon>Eukaryota</taxon>
        <taxon>Metazoa</taxon>
        <taxon>Chordata</taxon>
        <taxon>Craniata</taxon>
        <taxon>Vertebrata</taxon>
        <taxon>Euteleostomi</taxon>
        <taxon>Amphibia</taxon>
        <taxon>Batrachia</taxon>
        <taxon>Caudata</taxon>
        <taxon>Salamandroidea</taxon>
        <taxon>Salamandridae</taxon>
        <taxon>Pleurodelinae</taxon>
        <taxon>Pleurodeles</taxon>
    </lineage>
</organism>
<protein>
    <submittedName>
        <fullName evidence="2">Uncharacterized protein</fullName>
    </submittedName>
</protein>
<keyword evidence="3" id="KW-1185">Reference proteome</keyword>
<evidence type="ECO:0000313" key="2">
    <source>
        <dbReference type="EMBL" id="KAJ1115207.1"/>
    </source>
</evidence>
<gene>
    <name evidence="2" type="ORF">NDU88_003433</name>
</gene>
<accession>A0AAV7NJC7</accession>
<feature type="compositionally biased region" description="Acidic residues" evidence="1">
    <location>
        <begin position="1"/>
        <end position="15"/>
    </location>
</feature>
<reference evidence="2" key="1">
    <citation type="journal article" date="2022" name="bioRxiv">
        <title>Sequencing and chromosome-scale assembly of the giantPleurodeles waltlgenome.</title>
        <authorList>
            <person name="Brown T."/>
            <person name="Elewa A."/>
            <person name="Iarovenko S."/>
            <person name="Subramanian E."/>
            <person name="Araus A.J."/>
            <person name="Petzold A."/>
            <person name="Susuki M."/>
            <person name="Suzuki K.-i.T."/>
            <person name="Hayashi T."/>
            <person name="Toyoda A."/>
            <person name="Oliveira C."/>
            <person name="Osipova E."/>
            <person name="Leigh N.D."/>
            <person name="Simon A."/>
            <person name="Yun M.H."/>
        </authorList>
    </citation>
    <scope>NUCLEOTIDE SEQUENCE</scope>
    <source>
        <strain evidence="2">20211129_DDA</strain>
        <tissue evidence="2">Liver</tissue>
    </source>
</reference>
<proteinExistence type="predicted"/>
<evidence type="ECO:0000256" key="1">
    <source>
        <dbReference type="SAM" id="MobiDB-lite"/>
    </source>
</evidence>
<dbReference type="Proteomes" id="UP001066276">
    <property type="component" value="Chromosome 8"/>
</dbReference>
<feature type="region of interest" description="Disordered" evidence="1">
    <location>
        <begin position="1"/>
        <end position="49"/>
    </location>
</feature>
<feature type="compositionally biased region" description="Basic and acidic residues" evidence="1">
    <location>
        <begin position="16"/>
        <end position="34"/>
    </location>
</feature>
<dbReference type="EMBL" id="JANPWB010000012">
    <property type="protein sequence ID" value="KAJ1115207.1"/>
    <property type="molecule type" value="Genomic_DNA"/>
</dbReference>
<sequence>MIEEDEEGGEEEEKDEDIREPCLPRKKEDDEKVAAGELNTEASPGGRVKHPATLLEKRGTTSKRLNSIVEELEAKF</sequence>
<evidence type="ECO:0000313" key="3">
    <source>
        <dbReference type="Proteomes" id="UP001066276"/>
    </source>
</evidence>